<gene>
    <name evidence="2" type="ORF">PENTCL1PPCAC_29322</name>
</gene>
<organism evidence="2 3">
    <name type="scientific">Pristionchus entomophagus</name>
    <dbReference type="NCBI Taxonomy" id="358040"/>
    <lineage>
        <taxon>Eukaryota</taxon>
        <taxon>Metazoa</taxon>
        <taxon>Ecdysozoa</taxon>
        <taxon>Nematoda</taxon>
        <taxon>Chromadorea</taxon>
        <taxon>Rhabditida</taxon>
        <taxon>Rhabditina</taxon>
        <taxon>Diplogasteromorpha</taxon>
        <taxon>Diplogasteroidea</taxon>
        <taxon>Neodiplogasteridae</taxon>
        <taxon>Pristionchus</taxon>
    </lineage>
</organism>
<accession>A0AAV5ULT0</accession>
<evidence type="ECO:0008006" key="4">
    <source>
        <dbReference type="Google" id="ProtNLM"/>
    </source>
</evidence>
<keyword evidence="3" id="KW-1185">Reference proteome</keyword>
<evidence type="ECO:0000313" key="3">
    <source>
        <dbReference type="Proteomes" id="UP001432027"/>
    </source>
</evidence>
<dbReference type="Proteomes" id="UP001432027">
    <property type="component" value="Unassembled WGS sequence"/>
</dbReference>
<feature type="non-terminal residue" evidence="2">
    <location>
        <position position="150"/>
    </location>
</feature>
<protein>
    <recommendedName>
        <fullName evidence="4">Ribosomal protein</fullName>
    </recommendedName>
</protein>
<evidence type="ECO:0000313" key="2">
    <source>
        <dbReference type="EMBL" id="GMT07148.1"/>
    </source>
</evidence>
<reference evidence="2" key="1">
    <citation type="submission" date="2023-10" db="EMBL/GenBank/DDBJ databases">
        <title>Genome assembly of Pristionchus species.</title>
        <authorList>
            <person name="Yoshida K."/>
            <person name="Sommer R.J."/>
        </authorList>
    </citation>
    <scope>NUCLEOTIDE SEQUENCE</scope>
    <source>
        <strain evidence="2">RS0144</strain>
    </source>
</reference>
<name>A0AAV5ULT0_9BILA</name>
<sequence length="150" mass="16717">MMNSRFEGRHKCKGRDSINQCKDGNSMDRSDVPLVQLRVHVQEQKDGSEDGDKLGDSRAEEPVEEETAPGGRLGDLRSERMCLRQVRCPWSGIMIGGLSQDPTRIVVRHCTRVCSISAIPVHQILRLLVQESTHGCTSSVSRTTAQGMNW</sequence>
<evidence type="ECO:0000256" key="1">
    <source>
        <dbReference type="SAM" id="MobiDB-lite"/>
    </source>
</evidence>
<proteinExistence type="predicted"/>
<dbReference type="EMBL" id="BTSX01000006">
    <property type="protein sequence ID" value="GMT07148.1"/>
    <property type="molecule type" value="Genomic_DNA"/>
</dbReference>
<feature type="compositionally biased region" description="Basic and acidic residues" evidence="1">
    <location>
        <begin position="40"/>
        <end position="61"/>
    </location>
</feature>
<comment type="caution">
    <text evidence="2">The sequence shown here is derived from an EMBL/GenBank/DDBJ whole genome shotgun (WGS) entry which is preliminary data.</text>
</comment>
<dbReference type="AlphaFoldDB" id="A0AAV5ULT0"/>
<feature type="region of interest" description="Disordered" evidence="1">
    <location>
        <begin position="1"/>
        <end position="74"/>
    </location>
</feature>